<evidence type="ECO:0000313" key="1">
    <source>
        <dbReference type="EMBL" id="KAI4319365.1"/>
    </source>
</evidence>
<dbReference type="EMBL" id="CM042889">
    <property type="protein sequence ID" value="KAI4319365.1"/>
    <property type="molecule type" value="Genomic_DNA"/>
</dbReference>
<accession>A0ACB9M6J4</accession>
<comment type="caution">
    <text evidence="1">The sequence shown here is derived from an EMBL/GenBank/DDBJ whole genome shotgun (WGS) entry which is preliminary data.</text>
</comment>
<gene>
    <name evidence="1" type="ORF">MLD38_032969</name>
</gene>
<name>A0ACB9M6J4_9MYRT</name>
<proteinExistence type="predicted"/>
<evidence type="ECO:0000313" key="2">
    <source>
        <dbReference type="Proteomes" id="UP001057402"/>
    </source>
</evidence>
<keyword evidence="2" id="KW-1185">Reference proteome</keyword>
<reference evidence="2" key="1">
    <citation type="journal article" date="2023" name="Front. Plant Sci.">
        <title>Chromosomal-level genome assembly of Melastoma candidum provides insights into trichome evolution.</title>
        <authorList>
            <person name="Zhong Y."/>
            <person name="Wu W."/>
            <person name="Sun C."/>
            <person name="Zou P."/>
            <person name="Liu Y."/>
            <person name="Dai S."/>
            <person name="Zhou R."/>
        </authorList>
    </citation>
    <scope>NUCLEOTIDE SEQUENCE [LARGE SCALE GENOMIC DNA]</scope>
</reference>
<organism evidence="1 2">
    <name type="scientific">Melastoma candidum</name>
    <dbReference type="NCBI Taxonomy" id="119954"/>
    <lineage>
        <taxon>Eukaryota</taxon>
        <taxon>Viridiplantae</taxon>
        <taxon>Streptophyta</taxon>
        <taxon>Embryophyta</taxon>
        <taxon>Tracheophyta</taxon>
        <taxon>Spermatophyta</taxon>
        <taxon>Magnoliopsida</taxon>
        <taxon>eudicotyledons</taxon>
        <taxon>Gunneridae</taxon>
        <taxon>Pentapetalae</taxon>
        <taxon>rosids</taxon>
        <taxon>malvids</taxon>
        <taxon>Myrtales</taxon>
        <taxon>Melastomataceae</taxon>
        <taxon>Melastomatoideae</taxon>
        <taxon>Melastomateae</taxon>
        <taxon>Melastoma</taxon>
    </lineage>
</organism>
<protein>
    <submittedName>
        <fullName evidence="1">Uncharacterized protein</fullName>
    </submittedName>
</protein>
<sequence length="333" mass="37978">MWNRWSMSGCRAGLTAWRRGCMGSEKDLLPSMTCLFSGVRSGASSALNSGTPLRPSYCLPSTSLALSRALCFSSSSDRVAGATCSSPSLDGDKEHMSLEEVKRLMKLVNVESLKMRLGMHGKEAIGYNELLNECQELGIARNRDEAVEFARALDEAGVVLHFRDKIYLHPDKVVELVRRAVPIELTAEDDPIRDELKALQEKKEEIDVMAHKQVRRILYVGLGLSVSLIMLFFRLTFWEFSWDVMEPIAFFVTTTGVVIGYAYFLYTSRDPTYQDLLKRIFLSRQRKLIRKYNFDVDRFMELQKKCQCRFDACTSIKKRIGIDLDLEDAIHDK</sequence>
<dbReference type="Proteomes" id="UP001057402">
    <property type="component" value="Chromosome 10"/>
</dbReference>